<feature type="transmembrane region" description="Helical" evidence="1">
    <location>
        <begin position="23"/>
        <end position="51"/>
    </location>
</feature>
<comment type="caution">
    <text evidence="2">The sequence shown here is derived from an EMBL/GenBank/DDBJ whole genome shotgun (WGS) entry which is preliminary data.</text>
</comment>
<keyword evidence="1" id="KW-0472">Membrane</keyword>
<keyword evidence="1" id="KW-0812">Transmembrane</keyword>
<dbReference type="EMBL" id="BONI01000025">
    <property type="protein sequence ID" value="GIG06656.1"/>
    <property type="molecule type" value="Genomic_DNA"/>
</dbReference>
<dbReference type="Proteomes" id="UP000630887">
    <property type="component" value="Unassembled WGS sequence"/>
</dbReference>
<dbReference type="AlphaFoldDB" id="A0A8J3P9D8"/>
<gene>
    <name evidence="2" type="ORF">Cco03nite_33560</name>
</gene>
<organism evidence="2 3">
    <name type="scientific">Catellatospora coxensis</name>
    <dbReference type="NCBI Taxonomy" id="310354"/>
    <lineage>
        <taxon>Bacteria</taxon>
        <taxon>Bacillati</taxon>
        <taxon>Actinomycetota</taxon>
        <taxon>Actinomycetes</taxon>
        <taxon>Micromonosporales</taxon>
        <taxon>Micromonosporaceae</taxon>
        <taxon>Catellatospora</taxon>
    </lineage>
</organism>
<evidence type="ECO:0000313" key="3">
    <source>
        <dbReference type="Proteomes" id="UP000630887"/>
    </source>
</evidence>
<reference evidence="2 3" key="1">
    <citation type="submission" date="2021-01" db="EMBL/GenBank/DDBJ databases">
        <title>Whole genome shotgun sequence of Catellatospora coxensis NBRC 107359.</title>
        <authorList>
            <person name="Komaki H."/>
            <person name="Tamura T."/>
        </authorList>
    </citation>
    <scope>NUCLEOTIDE SEQUENCE [LARGE SCALE GENOMIC DNA]</scope>
    <source>
        <strain evidence="2 3">NBRC 107359</strain>
    </source>
</reference>
<proteinExistence type="predicted"/>
<evidence type="ECO:0000256" key="1">
    <source>
        <dbReference type="SAM" id="Phobius"/>
    </source>
</evidence>
<accession>A0A8J3P9D8</accession>
<evidence type="ECO:0000313" key="2">
    <source>
        <dbReference type="EMBL" id="GIG06656.1"/>
    </source>
</evidence>
<keyword evidence="1" id="KW-1133">Transmembrane helix</keyword>
<sequence length="68" mass="6760">MTELAEAVLPDDRLGPPAACATAAHAAVAIMAVATAVATALIGVLVLITVLCHGGTVPRMDGSPRALR</sequence>
<name>A0A8J3P9D8_9ACTN</name>
<protein>
    <submittedName>
        <fullName evidence="2">Uncharacterized protein</fullName>
    </submittedName>
</protein>
<keyword evidence="3" id="KW-1185">Reference proteome</keyword>